<keyword evidence="1" id="KW-0472">Membrane</keyword>
<proteinExistence type="predicted"/>
<evidence type="ECO:0000313" key="2">
    <source>
        <dbReference type="EMBL" id="KKN72198.1"/>
    </source>
</evidence>
<reference evidence="2" key="1">
    <citation type="journal article" date="2015" name="Nature">
        <title>Complex archaea that bridge the gap between prokaryotes and eukaryotes.</title>
        <authorList>
            <person name="Spang A."/>
            <person name="Saw J.H."/>
            <person name="Jorgensen S.L."/>
            <person name="Zaremba-Niedzwiedzka K."/>
            <person name="Martijn J."/>
            <person name="Lind A.E."/>
            <person name="van Eijk R."/>
            <person name="Schleper C."/>
            <person name="Guy L."/>
            <person name="Ettema T.J."/>
        </authorList>
    </citation>
    <scope>NUCLEOTIDE SEQUENCE</scope>
</reference>
<feature type="transmembrane region" description="Helical" evidence="1">
    <location>
        <begin position="12"/>
        <end position="36"/>
    </location>
</feature>
<gene>
    <name evidence="2" type="ORF">LCGC14_0413350</name>
</gene>
<protein>
    <submittedName>
        <fullName evidence="2">Uncharacterized protein</fullName>
    </submittedName>
</protein>
<keyword evidence="1" id="KW-0812">Transmembrane</keyword>
<dbReference type="AlphaFoldDB" id="A0A0F9W290"/>
<sequence length="37" mass="4277">MGKRLDLFKHFFMTGSLPLLVFFIVLAVGVLLVVWLR</sequence>
<evidence type="ECO:0000256" key="1">
    <source>
        <dbReference type="SAM" id="Phobius"/>
    </source>
</evidence>
<keyword evidence="1" id="KW-1133">Transmembrane helix</keyword>
<dbReference type="EMBL" id="LAZR01000367">
    <property type="protein sequence ID" value="KKN72198.1"/>
    <property type="molecule type" value="Genomic_DNA"/>
</dbReference>
<name>A0A0F9W290_9ZZZZ</name>
<organism evidence="2">
    <name type="scientific">marine sediment metagenome</name>
    <dbReference type="NCBI Taxonomy" id="412755"/>
    <lineage>
        <taxon>unclassified sequences</taxon>
        <taxon>metagenomes</taxon>
        <taxon>ecological metagenomes</taxon>
    </lineage>
</organism>
<accession>A0A0F9W290</accession>
<comment type="caution">
    <text evidence="2">The sequence shown here is derived from an EMBL/GenBank/DDBJ whole genome shotgun (WGS) entry which is preliminary data.</text>
</comment>